<sequence length="49" mass="5871">MHLLAKPYTDITLLAIRFSSLHTLHPHKHSAQHEDLRVNRYTIRRTKPR</sequence>
<evidence type="ECO:0000256" key="1">
    <source>
        <dbReference type="SAM" id="MobiDB-lite"/>
    </source>
</evidence>
<dbReference type="GeneID" id="6086271"/>
<keyword evidence="3" id="KW-1185">Reference proteome</keyword>
<proteinExistence type="predicted"/>
<dbReference type="RefSeq" id="XP_001890615.1">
    <property type="nucleotide sequence ID" value="XM_001890580.1"/>
</dbReference>
<dbReference type="KEGG" id="lbc:LACBIDRAFT_296786"/>
<accession>B0E337</accession>
<name>B0E337_LACBS</name>
<feature type="region of interest" description="Disordered" evidence="1">
    <location>
        <begin position="27"/>
        <end position="49"/>
    </location>
</feature>
<evidence type="ECO:0000313" key="3">
    <source>
        <dbReference type="Proteomes" id="UP000001194"/>
    </source>
</evidence>
<dbReference type="Proteomes" id="UP000001194">
    <property type="component" value="Unassembled WGS sequence"/>
</dbReference>
<dbReference type="HOGENOM" id="CLU_3143343_0_0_1"/>
<protein>
    <submittedName>
        <fullName evidence="2">Predicted protein</fullName>
    </submittedName>
</protein>
<gene>
    <name evidence="2" type="ORF">LACBIDRAFT_296786</name>
</gene>
<dbReference type="AlphaFoldDB" id="B0E337"/>
<dbReference type="EMBL" id="DS547205">
    <property type="protein sequence ID" value="EDQ98738.1"/>
    <property type="molecule type" value="Genomic_DNA"/>
</dbReference>
<organism evidence="3">
    <name type="scientific">Laccaria bicolor (strain S238N-H82 / ATCC MYA-4686)</name>
    <name type="common">Bicoloured deceiver</name>
    <name type="synonym">Laccaria laccata var. bicolor</name>
    <dbReference type="NCBI Taxonomy" id="486041"/>
    <lineage>
        <taxon>Eukaryota</taxon>
        <taxon>Fungi</taxon>
        <taxon>Dikarya</taxon>
        <taxon>Basidiomycota</taxon>
        <taxon>Agaricomycotina</taxon>
        <taxon>Agaricomycetes</taxon>
        <taxon>Agaricomycetidae</taxon>
        <taxon>Agaricales</taxon>
        <taxon>Agaricineae</taxon>
        <taxon>Hydnangiaceae</taxon>
        <taxon>Laccaria</taxon>
    </lineage>
</organism>
<dbReference type="InParanoid" id="B0E337"/>
<evidence type="ECO:0000313" key="2">
    <source>
        <dbReference type="EMBL" id="EDQ98738.1"/>
    </source>
</evidence>
<reference evidence="2 3" key="1">
    <citation type="journal article" date="2008" name="Nature">
        <title>The genome of Laccaria bicolor provides insights into mycorrhizal symbiosis.</title>
        <authorList>
            <person name="Martin F."/>
            <person name="Aerts A."/>
            <person name="Ahren D."/>
            <person name="Brun A."/>
            <person name="Danchin E.G.J."/>
            <person name="Duchaussoy F."/>
            <person name="Gibon J."/>
            <person name="Kohler A."/>
            <person name="Lindquist E."/>
            <person name="Pereda V."/>
            <person name="Salamov A."/>
            <person name="Shapiro H.J."/>
            <person name="Wuyts J."/>
            <person name="Blaudez D."/>
            <person name="Buee M."/>
            <person name="Brokstein P."/>
            <person name="Canbaeck B."/>
            <person name="Cohen D."/>
            <person name="Courty P.E."/>
            <person name="Coutinho P.M."/>
            <person name="Delaruelle C."/>
            <person name="Detter J.C."/>
            <person name="Deveau A."/>
            <person name="DiFazio S."/>
            <person name="Duplessis S."/>
            <person name="Fraissinet-Tachet L."/>
            <person name="Lucic E."/>
            <person name="Frey-Klett P."/>
            <person name="Fourrey C."/>
            <person name="Feussner I."/>
            <person name="Gay G."/>
            <person name="Grimwood J."/>
            <person name="Hoegger P.J."/>
            <person name="Jain P."/>
            <person name="Kilaru S."/>
            <person name="Labbe J."/>
            <person name="Lin Y.C."/>
            <person name="Legue V."/>
            <person name="Le Tacon F."/>
            <person name="Marmeisse R."/>
            <person name="Melayah D."/>
            <person name="Montanini B."/>
            <person name="Muratet M."/>
            <person name="Nehls U."/>
            <person name="Niculita-Hirzel H."/>
            <person name="Oudot-Le Secq M.P."/>
            <person name="Peter M."/>
            <person name="Quesneville H."/>
            <person name="Rajashekar B."/>
            <person name="Reich M."/>
            <person name="Rouhier N."/>
            <person name="Schmutz J."/>
            <person name="Yin T."/>
            <person name="Chalot M."/>
            <person name="Henrissat B."/>
            <person name="Kuees U."/>
            <person name="Lucas S."/>
            <person name="Van de Peer Y."/>
            <person name="Podila G.K."/>
            <person name="Polle A."/>
            <person name="Pukkila P.J."/>
            <person name="Richardson P.M."/>
            <person name="Rouze P."/>
            <person name="Sanders I.R."/>
            <person name="Stajich J.E."/>
            <person name="Tunlid A."/>
            <person name="Tuskan G."/>
            <person name="Grigoriev I.V."/>
        </authorList>
    </citation>
    <scope>NUCLEOTIDE SEQUENCE [LARGE SCALE GENOMIC DNA]</scope>
    <source>
        <strain evidence="3">S238N-H82 / ATCC MYA-4686</strain>
    </source>
</reference>